<sequence>MKLLNAVILGLAVVSLTFQDVNASCELQINSPKPLILTHFGSKHLVSETDSTLIRDNYETVDLYCAYGFQTNSHNYGTYEHKTNHVKLTCDSSRFWFENARSSQMYIYQLQCLGNQVSNMYESRMPMPDCNGYMSLVVGQSFGSLGSLKTAAMCYDIVKQQLKYVSYTAYPQKIKVLEKTQAGQLNELGLDIGVTFSKSLFKPFSDLIINEAFSKDKQLKALFGQETFEYTNLIQDEAFTRDLSAFKEMLSIVWLRALRTGNWRHLLNALQTASINAKYDVRVGVSGVVGLPMLQSCNESRTLTIELDSGDTLSVPAHIWAHVRALEPTVNGTDEVVVVAHNSPFLTSNERDGLCKSICHEVSWLKNSLFSKLQQYPVYGLVQCCRVEDVQEKLENFPKRIEPPQLLPWLGEPAEELETTTESNVNKEFEN</sequence>
<keyword evidence="1" id="KW-0732">Signal</keyword>
<organism evidence="2 3">
    <name type="scientific">Drosophila virilis</name>
    <name type="common">Fruit fly</name>
    <dbReference type="NCBI Taxonomy" id="7244"/>
    <lineage>
        <taxon>Eukaryota</taxon>
        <taxon>Metazoa</taxon>
        <taxon>Ecdysozoa</taxon>
        <taxon>Arthropoda</taxon>
        <taxon>Hexapoda</taxon>
        <taxon>Insecta</taxon>
        <taxon>Pterygota</taxon>
        <taxon>Neoptera</taxon>
        <taxon>Endopterygota</taxon>
        <taxon>Diptera</taxon>
        <taxon>Brachycera</taxon>
        <taxon>Muscomorpha</taxon>
        <taxon>Ephydroidea</taxon>
        <taxon>Drosophilidae</taxon>
        <taxon>Drosophila</taxon>
    </lineage>
</organism>
<dbReference type="InParanoid" id="B4M6W4"/>
<dbReference type="HOGENOM" id="CLU_636596_0_0_1"/>
<feature type="signal peptide" evidence="1">
    <location>
        <begin position="1"/>
        <end position="23"/>
    </location>
</feature>
<evidence type="ECO:0000313" key="2">
    <source>
        <dbReference type="EMBL" id="EDW62531.1"/>
    </source>
</evidence>
<dbReference type="OrthoDB" id="8017601at2759"/>
<dbReference type="EMBL" id="CH940653">
    <property type="protein sequence ID" value="EDW62531.1"/>
    <property type="molecule type" value="Genomic_DNA"/>
</dbReference>
<reference evidence="2 3" key="1">
    <citation type="journal article" date="2007" name="Nature">
        <title>Evolution of genes and genomes on the Drosophila phylogeny.</title>
        <authorList>
            <consortium name="Drosophila 12 Genomes Consortium"/>
            <person name="Clark A.G."/>
            <person name="Eisen M.B."/>
            <person name="Smith D.R."/>
            <person name="Bergman C.M."/>
            <person name="Oliver B."/>
            <person name="Markow T.A."/>
            <person name="Kaufman T.C."/>
            <person name="Kellis M."/>
            <person name="Gelbart W."/>
            <person name="Iyer V.N."/>
            <person name="Pollard D.A."/>
            <person name="Sackton T.B."/>
            <person name="Larracuente A.M."/>
            <person name="Singh N.D."/>
            <person name="Abad J.P."/>
            <person name="Abt D.N."/>
            <person name="Adryan B."/>
            <person name="Aguade M."/>
            <person name="Akashi H."/>
            <person name="Anderson W.W."/>
            <person name="Aquadro C.F."/>
            <person name="Ardell D.H."/>
            <person name="Arguello R."/>
            <person name="Artieri C.G."/>
            <person name="Barbash D.A."/>
            <person name="Barker D."/>
            <person name="Barsanti P."/>
            <person name="Batterham P."/>
            <person name="Batzoglou S."/>
            <person name="Begun D."/>
            <person name="Bhutkar A."/>
            <person name="Blanco E."/>
            <person name="Bosak S.A."/>
            <person name="Bradley R.K."/>
            <person name="Brand A.D."/>
            <person name="Brent M.R."/>
            <person name="Brooks A.N."/>
            <person name="Brown R.H."/>
            <person name="Butlin R.K."/>
            <person name="Caggese C."/>
            <person name="Calvi B.R."/>
            <person name="Bernardo de Carvalho A."/>
            <person name="Caspi A."/>
            <person name="Castrezana S."/>
            <person name="Celniker S.E."/>
            <person name="Chang J.L."/>
            <person name="Chapple C."/>
            <person name="Chatterji S."/>
            <person name="Chinwalla A."/>
            <person name="Civetta A."/>
            <person name="Clifton S.W."/>
            <person name="Comeron J.M."/>
            <person name="Costello J.C."/>
            <person name="Coyne J.A."/>
            <person name="Daub J."/>
            <person name="David R.G."/>
            <person name="Delcher A.L."/>
            <person name="Delehaunty K."/>
            <person name="Do C.B."/>
            <person name="Ebling H."/>
            <person name="Edwards K."/>
            <person name="Eickbush T."/>
            <person name="Evans J.D."/>
            <person name="Filipski A."/>
            <person name="Findeiss S."/>
            <person name="Freyhult E."/>
            <person name="Fulton L."/>
            <person name="Fulton R."/>
            <person name="Garcia A.C."/>
            <person name="Gardiner A."/>
            <person name="Garfield D.A."/>
            <person name="Garvin B.E."/>
            <person name="Gibson G."/>
            <person name="Gilbert D."/>
            <person name="Gnerre S."/>
            <person name="Godfrey J."/>
            <person name="Good R."/>
            <person name="Gotea V."/>
            <person name="Gravely B."/>
            <person name="Greenberg A.J."/>
            <person name="Griffiths-Jones S."/>
            <person name="Gross S."/>
            <person name="Guigo R."/>
            <person name="Gustafson E.A."/>
            <person name="Haerty W."/>
            <person name="Hahn M.W."/>
            <person name="Halligan D.L."/>
            <person name="Halpern A.L."/>
            <person name="Halter G.M."/>
            <person name="Han M.V."/>
            <person name="Heger A."/>
            <person name="Hillier L."/>
            <person name="Hinrichs A.S."/>
            <person name="Holmes I."/>
            <person name="Hoskins R.A."/>
            <person name="Hubisz M.J."/>
            <person name="Hultmark D."/>
            <person name="Huntley M.A."/>
            <person name="Jaffe D.B."/>
            <person name="Jagadeeshan S."/>
            <person name="Jeck W.R."/>
            <person name="Johnson J."/>
            <person name="Jones C.D."/>
            <person name="Jordan W.C."/>
            <person name="Karpen G.H."/>
            <person name="Kataoka E."/>
            <person name="Keightley P.D."/>
            <person name="Kheradpour P."/>
            <person name="Kirkness E.F."/>
            <person name="Koerich L.B."/>
            <person name="Kristiansen K."/>
            <person name="Kudrna D."/>
            <person name="Kulathinal R.J."/>
            <person name="Kumar S."/>
            <person name="Kwok R."/>
            <person name="Lander E."/>
            <person name="Langley C.H."/>
            <person name="Lapoint R."/>
            <person name="Lazzaro B.P."/>
            <person name="Lee S.J."/>
            <person name="Levesque L."/>
            <person name="Li R."/>
            <person name="Lin C.F."/>
            <person name="Lin M.F."/>
            <person name="Lindblad-Toh K."/>
            <person name="Llopart A."/>
            <person name="Long M."/>
            <person name="Low L."/>
            <person name="Lozovsky E."/>
            <person name="Lu J."/>
            <person name="Luo M."/>
            <person name="Machado C.A."/>
            <person name="Makalowski W."/>
            <person name="Marzo M."/>
            <person name="Matsuda M."/>
            <person name="Matzkin L."/>
            <person name="McAllister B."/>
            <person name="McBride C.S."/>
            <person name="McKernan B."/>
            <person name="McKernan K."/>
            <person name="Mendez-Lago M."/>
            <person name="Minx P."/>
            <person name="Mollenhauer M.U."/>
            <person name="Montooth K."/>
            <person name="Mount S.M."/>
            <person name="Mu X."/>
            <person name="Myers E."/>
            <person name="Negre B."/>
            <person name="Newfeld S."/>
            <person name="Nielsen R."/>
            <person name="Noor M.A."/>
            <person name="O'Grady P."/>
            <person name="Pachter L."/>
            <person name="Papaceit M."/>
            <person name="Parisi M.J."/>
            <person name="Parisi M."/>
            <person name="Parts L."/>
            <person name="Pedersen J.S."/>
            <person name="Pesole G."/>
            <person name="Phillippy A.M."/>
            <person name="Ponting C.P."/>
            <person name="Pop M."/>
            <person name="Porcelli D."/>
            <person name="Powell J.R."/>
            <person name="Prohaska S."/>
            <person name="Pruitt K."/>
            <person name="Puig M."/>
            <person name="Quesneville H."/>
            <person name="Ram K.R."/>
            <person name="Rand D."/>
            <person name="Rasmussen M.D."/>
            <person name="Reed L.K."/>
            <person name="Reenan R."/>
            <person name="Reily A."/>
            <person name="Remington K.A."/>
            <person name="Rieger T.T."/>
            <person name="Ritchie M.G."/>
            <person name="Robin C."/>
            <person name="Rogers Y.H."/>
            <person name="Rohde C."/>
            <person name="Rozas J."/>
            <person name="Rubenfield M.J."/>
            <person name="Ruiz A."/>
            <person name="Russo S."/>
            <person name="Salzberg S.L."/>
            <person name="Sanchez-Gracia A."/>
            <person name="Saranga D.J."/>
            <person name="Sato H."/>
            <person name="Schaeffer S.W."/>
            <person name="Schatz M.C."/>
            <person name="Schlenke T."/>
            <person name="Schwartz R."/>
            <person name="Segarra C."/>
            <person name="Singh R.S."/>
            <person name="Sirot L."/>
            <person name="Sirota M."/>
            <person name="Sisneros N.B."/>
            <person name="Smith C.D."/>
            <person name="Smith T.F."/>
            <person name="Spieth J."/>
            <person name="Stage D.E."/>
            <person name="Stark A."/>
            <person name="Stephan W."/>
            <person name="Strausberg R.L."/>
            <person name="Strempel S."/>
            <person name="Sturgill D."/>
            <person name="Sutton G."/>
            <person name="Sutton G.G."/>
            <person name="Tao W."/>
            <person name="Teichmann S."/>
            <person name="Tobari Y.N."/>
            <person name="Tomimura Y."/>
            <person name="Tsolas J.M."/>
            <person name="Valente V.L."/>
            <person name="Venter E."/>
            <person name="Venter J.C."/>
            <person name="Vicario S."/>
            <person name="Vieira F.G."/>
            <person name="Vilella A.J."/>
            <person name="Villasante A."/>
            <person name="Walenz B."/>
            <person name="Wang J."/>
            <person name="Wasserman M."/>
            <person name="Watts T."/>
            <person name="Wilson D."/>
            <person name="Wilson R.K."/>
            <person name="Wing R.A."/>
            <person name="Wolfner M.F."/>
            <person name="Wong A."/>
            <person name="Wong G.K."/>
            <person name="Wu C.I."/>
            <person name="Wu G."/>
            <person name="Yamamoto D."/>
            <person name="Yang H.P."/>
            <person name="Yang S.P."/>
            <person name="Yorke J.A."/>
            <person name="Yoshida K."/>
            <person name="Zdobnov E."/>
            <person name="Zhang P."/>
            <person name="Zhang Y."/>
            <person name="Zimin A.V."/>
            <person name="Baldwin J."/>
            <person name="Abdouelleil A."/>
            <person name="Abdulkadir J."/>
            <person name="Abebe A."/>
            <person name="Abera B."/>
            <person name="Abreu J."/>
            <person name="Acer S.C."/>
            <person name="Aftuck L."/>
            <person name="Alexander A."/>
            <person name="An P."/>
            <person name="Anderson E."/>
            <person name="Anderson S."/>
            <person name="Arachi H."/>
            <person name="Azer M."/>
            <person name="Bachantsang P."/>
            <person name="Barry A."/>
            <person name="Bayul T."/>
            <person name="Berlin A."/>
            <person name="Bessette D."/>
            <person name="Bloom T."/>
            <person name="Blye J."/>
            <person name="Boguslavskiy L."/>
            <person name="Bonnet C."/>
            <person name="Boukhgalter B."/>
            <person name="Bourzgui I."/>
            <person name="Brown A."/>
            <person name="Cahill P."/>
            <person name="Channer S."/>
            <person name="Cheshatsang Y."/>
            <person name="Chuda L."/>
            <person name="Citroen M."/>
            <person name="Collymore A."/>
            <person name="Cooke P."/>
            <person name="Costello M."/>
            <person name="D'Aco K."/>
            <person name="Daza R."/>
            <person name="De Haan G."/>
            <person name="DeGray S."/>
            <person name="DeMaso C."/>
            <person name="Dhargay N."/>
            <person name="Dooley K."/>
            <person name="Dooley E."/>
            <person name="Doricent M."/>
            <person name="Dorje P."/>
            <person name="Dorjee K."/>
            <person name="Dupes A."/>
            <person name="Elong R."/>
            <person name="Falk J."/>
            <person name="Farina A."/>
            <person name="Faro S."/>
            <person name="Ferguson D."/>
            <person name="Fisher S."/>
            <person name="Foley C.D."/>
            <person name="Franke A."/>
            <person name="Friedrich D."/>
            <person name="Gadbois L."/>
            <person name="Gearin G."/>
            <person name="Gearin C.R."/>
            <person name="Giannoukos G."/>
            <person name="Goode T."/>
            <person name="Graham J."/>
            <person name="Grandbois E."/>
            <person name="Grewal S."/>
            <person name="Gyaltsen K."/>
            <person name="Hafez N."/>
            <person name="Hagos B."/>
            <person name="Hall J."/>
            <person name="Henson C."/>
            <person name="Hollinger A."/>
            <person name="Honan T."/>
            <person name="Huard M.D."/>
            <person name="Hughes L."/>
            <person name="Hurhula B."/>
            <person name="Husby M.E."/>
            <person name="Kamat A."/>
            <person name="Kanga B."/>
            <person name="Kashin S."/>
            <person name="Khazanovich D."/>
            <person name="Kisner P."/>
            <person name="Lance K."/>
            <person name="Lara M."/>
            <person name="Lee W."/>
            <person name="Lennon N."/>
            <person name="Letendre F."/>
            <person name="LeVine R."/>
            <person name="Lipovsky A."/>
            <person name="Liu X."/>
            <person name="Liu J."/>
            <person name="Liu S."/>
            <person name="Lokyitsang T."/>
            <person name="Lokyitsang Y."/>
            <person name="Lubonja R."/>
            <person name="Lui A."/>
            <person name="MacDonald P."/>
            <person name="Magnisalis V."/>
            <person name="Maru K."/>
            <person name="Matthews C."/>
            <person name="McCusker W."/>
            <person name="McDonough S."/>
            <person name="Mehta T."/>
            <person name="Meldrim J."/>
            <person name="Meneus L."/>
            <person name="Mihai O."/>
            <person name="Mihalev A."/>
            <person name="Mihova T."/>
            <person name="Mittelman R."/>
            <person name="Mlenga V."/>
            <person name="Montmayeur A."/>
            <person name="Mulrain L."/>
            <person name="Navidi A."/>
            <person name="Naylor J."/>
            <person name="Negash T."/>
            <person name="Nguyen T."/>
            <person name="Nguyen N."/>
            <person name="Nicol R."/>
            <person name="Norbu C."/>
            <person name="Norbu N."/>
            <person name="Novod N."/>
            <person name="O'Neill B."/>
            <person name="Osman S."/>
            <person name="Markiewicz E."/>
            <person name="Oyono O.L."/>
            <person name="Patti C."/>
            <person name="Phunkhang P."/>
            <person name="Pierre F."/>
            <person name="Priest M."/>
            <person name="Raghuraman S."/>
            <person name="Rege F."/>
            <person name="Reyes R."/>
            <person name="Rise C."/>
            <person name="Rogov P."/>
            <person name="Ross K."/>
            <person name="Ryan E."/>
            <person name="Settipalli S."/>
            <person name="Shea T."/>
            <person name="Sherpa N."/>
            <person name="Shi L."/>
            <person name="Shih D."/>
            <person name="Sparrow T."/>
            <person name="Spaulding J."/>
            <person name="Stalker J."/>
            <person name="Stange-Thomann N."/>
            <person name="Stavropoulos S."/>
            <person name="Stone C."/>
            <person name="Strader C."/>
            <person name="Tesfaye S."/>
            <person name="Thomson T."/>
            <person name="Thoulutsang Y."/>
            <person name="Thoulutsang D."/>
            <person name="Topham K."/>
            <person name="Topping I."/>
            <person name="Tsamla T."/>
            <person name="Vassiliev H."/>
            <person name="Vo A."/>
            <person name="Wangchuk T."/>
            <person name="Wangdi T."/>
            <person name="Weiand M."/>
            <person name="Wilkinson J."/>
            <person name="Wilson A."/>
            <person name="Yadav S."/>
            <person name="Young G."/>
            <person name="Yu Q."/>
            <person name="Zembek L."/>
            <person name="Zhong D."/>
            <person name="Zimmer A."/>
            <person name="Zwirko Z."/>
            <person name="Jaffe D.B."/>
            <person name="Alvarez P."/>
            <person name="Brockman W."/>
            <person name="Butler J."/>
            <person name="Chin C."/>
            <person name="Gnerre S."/>
            <person name="Grabherr M."/>
            <person name="Kleber M."/>
            <person name="Mauceli E."/>
            <person name="MacCallum I."/>
        </authorList>
    </citation>
    <scope>NUCLEOTIDE SEQUENCE [LARGE SCALE GENOMIC DNA]</scope>
    <source>
        <strain evidence="3">Tucson 15010-1051.87</strain>
    </source>
</reference>
<gene>
    <name evidence="2" type="primary">Dvir\GJ16564</name>
    <name evidence="2" type="ORF">Dvir_GJ16564</name>
</gene>
<evidence type="ECO:0000313" key="3">
    <source>
        <dbReference type="Proteomes" id="UP000008792"/>
    </source>
</evidence>
<dbReference type="KEGG" id="dvi:6633834"/>
<evidence type="ECO:0000256" key="1">
    <source>
        <dbReference type="SAM" id="SignalP"/>
    </source>
</evidence>
<dbReference type="OMA" id="CNQVSWL"/>
<dbReference type="eggNOG" id="ENOG502TBS1">
    <property type="taxonomic scope" value="Eukaryota"/>
</dbReference>
<feature type="chain" id="PRO_5002813868" evidence="1">
    <location>
        <begin position="24"/>
        <end position="431"/>
    </location>
</feature>
<dbReference type="PhylomeDB" id="B4M6W4"/>
<dbReference type="AlphaFoldDB" id="B4M6W4"/>
<accession>B4M6W4</accession>
<name>B4M6W4_DROVI</name>
<protein>
    <submittedName>
        <fullName evidence="2">Uncharacterized protein</fullName>
    </submittedName>
</protein>
<dbReference type="FunCoup" id="B4M6W4">
    <property type="interactions" value="1"/>
</dbReference>
<dbReference type="Proteomes" id="UP000008792">
    <property type="component" value="Unassembled WGS sequence"/>
</dbReference>
<keyword evidence="3" id="KW-1185">Reference proteome</keyword>
<proteinExistence type="predicted"/>
<dbReference type="STRING" id="7244.B4M6W4"/>